<organism evidence="3 4">
    <name type="scientific">Heligmosomoides polygyrus</name>
    <name type="common">Parasitic roundworm</name>
    <dbReference type="NCBI Taxonomy" id="6339"/>
    <lineage>
        <taxon>Eukaryota</taxon>
        <taxon>Metazoa</taxon>
        <taxon>Ecdysozoa</taxon>
        <taxon>Nematoda</taxon>
        <taxon>Chromadorea</taxon>
        <taxon>Rhabditida</taxon>
        <taxon>Rhabditina</taxon>
        <taxon>Rhabditomorpha</taxon>
        <taxon>Strongyloidea</taxon>
        <taxon>Heligmosomidae</taxon>
        <taxon>Heligmosomoides</taxon>
    </lineage>
</organism>
<dbReference type="AlphaFoldDB" id="A0A183GVG4"/>
<dbReference type="Proteomes" id="UP000050761">
    <property type="component" value="Unassembled WGS sequence"/>
</dbReference>
<dbReference type="PANTHER" id="PTHR46901">
    <property type="entry name" value="GH04942P"/>
    <property type="match status" value="1"/>
</dbReference>
<evidence type="ECO:0000313" key="3">
    <source>
        <dbReference type="Proteomes" id="UP000050761"/>
    </source>
</evidence>
<accession>A0A183GVG4</accession>
<feature type="signal peptide" evidence="1">
    <location>
        <begin position="1"/>
        <end position="18"/>
    </location>
</feature>
<gene>
    <name evidence="2" type="ORF">HPBE_LOCUS26683</name>
</gene>
<evidence type="ECO:0000256" key="1">
    <source>
        <dbReference type="SAM" id="SignalP"/>
    </source>
</evidence>
<dbReference type="OrthoDB" id="188511at2759"/>
<evidence type="ECO:0000313" key="4">
    <source>
        <dbReference type="WBParaSite" id="HPBE_0002668401-mRNA-1"/>
    </source>
</evidence>
<keyword evidence="3" id="KW-1185">Reference proteome</keyword>
<protein>
    <submittedName>
        <fullName evidence="4">Secreted protein</fullName>
    </submittedName>
</protein>
<dbReference type="PANTHER" id="PTHR46901:SF2">
    <property type="entry name" value="GH04942P"/>
    <property type="match status" value="1"/>
</dbReference>
<dbReference type="EMBL" id="UZAH01040607">
    <property type="protein sequence ID" value="VDP58920.1"/>
    <property type="molecule type" value="Genomic_DNA"/>
</dbReference>
<name>A0A183GVG4_HELPZ</name>
<accession>A0A3P8EYM6</accession>
<sequence length="99" mass="11213">MRDLVPLLLLSLPVLNEAHVALTFPDARFPALDFLDTSRTSGPCGVPKPRQRECSHDSQHLPMTSTCWFPHRLRGLLYRGITSAPFSDDTQFLLTARFF</sequence>
<keyword evidence="1" id="KW-0732">Signal</keyword>
<dbReference type="WBParaSite" id="HPBE_0002668401-mRNA-1">
    <property type="protein sequence ID" value="HPBE_0002668401-mRNA-1"/>
    <property type="gene ID" value="HPBE_0002668401"/>
</dbReference>
<proteinExistence type="predicted"/>
<evidence type="ECO:0000313" key="2">
    <source>
        <dbReference type="EMBL" id="VDP58920.1"/>
    </source>
</evidence>
<feature type="chain" id="PRO_5044552247" evidence="1">
    <location>
        <begin position="19"/>
        <end position="99"/>
    </location>
</feature>
<reference evidence="2 3" key="1">
    <citation type="submission" date="2018-11" db="EMBL/GenBank/DDBJ databases">
        <authorList>
            <consortium name="Pathogen Informatics"/>
        </authorList>
    </citation>
    <scope>NUCLEOTIDE SEQUENCE [LARGE SCALE GENOMIC DNA]</scope>
</reference>
<reference evidence="4" key="2">
    <citation type="submission" date="2019-09" db="UniProtKB">
        <authorList>
            <consortium name="WormBaseParasite"/>
        </authorList>
    </citation>
    <scope>IDENTIFICATION</scope>
</reference>